<feature type="binding site" evidence="12 15">
    <location>
        <position position="45"/>
    </location>
    <ligand>
        <name>pyruvate</name>
        <dbReference type="ChEBI" id="CHEBI:15361"/>
    </ligand>
</feature>
<gene>
    <name evidence="12" type="primary">dapA</name>
    <name evidence="16" type="ORF">DFP86_103147</name>
</gene>
<keyword evidence="10 12" id="KW-0704">Schiff base</keyword>
<evidence type="ECO:0000256" key="6">
    <source>
        <dbReference type="ARBA" id="ARBA00022605"/>
    </source>
</evidence>
<dbReference type="SUPFAM" id="SSF51569">
    <property type="entry name" value="Aldolase"/>
    <property type="match status" value="1"/>
</dbReference>
<dbReference type="PROSITE" id="PS00665">
    <property type="entry name" value="DHDPS_1"/>
    <property type="match status" value="1"/>
</dbReference>
<feature type="site" description="Part of a proton relay during catalysis" evidence="12">
    <location>
        <position position="106"/>
    </location>
</feature>
<comment type="caution">
    <text evidence="12">Was originally thought to be a dihydrodipicolinate synthase (DHDPS), catalyzing the condensation of (S)-aspartate-beta-semialdehyde [(S)-ASA] and pyruvate to dihydrodipicolinate (DHDP). However, it was shown in E.coli that the product of the enzymatic reaction is not dihydrodipicolinate but in fact (4S)-4-hydroxy-2,3,4,5-tetrahydro-(2S)-dipicolinic acid (HTPA), and that the consecutive dehydration reaction leading to DHDP is not spontaneous but catalyzed by DapB.</text>
</comment>
<evidence type="ECO:0000313" key="16">
    <source>
        <dbReference type="EMBL" id="TDR81494.1"/>
    </source>
</evidence>
<dbReference type="InterPro" id="IPR013785">
    <property type="entry name" value="Aldolase_TIM"/>
</dbReference>
<dbReference type="SMART" id="SM01130">
    <property type="entry name" value="DHDPS"/>
    <property type="match status" value="1"/>
</dbReference>
<organism evidence="16 17">
    <name type="scientific">Paludibacterium purpuratum</name>
    <dbReference type="NCBI Taxonomy" id="1144873"/>
    <lineage>
        <taxon>Bacteria</taxon>
        <taxon>Pseudomonadati</taxon>
        <taxon>Pseudomonadota</taxon>
        <taxon>Betaproteobacteria</taxon>
        <taxon>Neisseriales</taxon>
        <taxon>Chromobacteriaceae</taxon>
        <taxon>Paludibacterium</taxon>
    </lineage>
</organism>
<comment type="subunit">
    <text evidence="12">Homotetramer; dimer of dimers.</text>
</comment>
<evidence type="ECO:0000313" key="17">
    <source>
        <dbReference type="Proteomes" id="UP000295611"/>
    </source>
</evidence>
<feature type="binding site" evidence="12 15">
    <location>
        <position position="200"/>
    </location>
    <ligand>
        <name>pyruvate</name>
        <dbReference type="ChEBI" id="CHEBI:15361"/>
    </ligand>
</feature>
<dbReference type="OrthoDB" id="9782828at2"/>
<evidence type="ECO:0000256" key="4">
    <source>
        <dbReference type="ARBA" id="ARBA00012086"/>
    </source>
</evidence>
<keyword evidence="17" id="KW-1185">Reference proteome</keyword>
<dbReference type="GO" id="GO:0019877">
    <property type="term" value="P:diaminopimelate biosynthetic process"/>
    <property type="evidence" value="ECO:0007669"/>
    <property type="project" value="UniProtKB-UniRule"/>
</dbReference>
<dbReference type="InterPro" id="IPR002220">
    <property type="entry name" value="DapA-like"/>
</dbReference>
<feature type="active site" description="Schiff-base intermediate with substrate" evidence="12 14">
    <location>
        <position position="160"/>
    </location>
</feature>
<keyword evidence="9 12" id="KW-0456">Lyase</keyword>
<dbReference type="EMBL" id="SNZP01000003">
    <property type="protein sequence ID" value="TDR81494.1"/>
    <property type="molecule type" value="Genomic_DNA"/>
</dbReference>
<evidence type="ECO:0000256" key="2">
    <source>
        <dbReference type="ARBA" id="ARBA00005120"/>
    </source>
</evidence>
<dbReference type="PROSITE" id="PS00666">
    <property type="entry name" value="DHDPS_2"/>
    <property type="match status" value="1"/>
</dbReference>
<dbReference type="PIRSF" id="PIRSF001365">
    <property type="entry name" value="DHDPS"/>
    <property type="match status" value="1"/>
</dbReference>
<name>A0A4R7B9E8_9NEIS</name>
<sequence>MDFSGIWIPLVTPFRDGAVDYVALRSLTEHYCRAGVAGIVALGTTGEAAALDDDEQLAVVDSVLAAADGLPVVVGLAGNHLGHLQARLGAFCQRPIAGLLTPAPYYIRPSQQGLVDYFTGLADASSVPLVLYDIPFRTGVRLELDSLLALAGHENIHAIKDCAGSIDTTQALIADGRLQVLAGEDMNILYTLCMGGGGAIAASAHIRPDLFVALQRAVAASDLPLARAIFHVLAPLIRLMFAEANPGPVKAALALQGHIHNELRAPMSVVSQGLEIRLGQALTTLDQRARGLVD</sequence>
<dbReference type="InterPro" id="IPR020625">
    <property type="entry name" value="Schiff_base-form_aldolases_AS"/>
</dbReference>
<evidence type="ECO:0000256" key="7">
    <source>
        <dbReference type="ARBA" id="ARBA00022915"/>
    </source>
</evidence>
<evidence type="ECO:0000256" key="3">
    <source>
        <dbReference type="ARBA" id="ARBA00007592"/>
    </source>
</evidence>
<evidence type="ECO:0000256" key="8">
    <source>
        <dbReference type="ARBA" id="ARBA00023154"/>
    </source>
</evidence>
<proteinExistence type="inferred from homology"/>
<evidence type="ECO:0000256" key="14">
    <source>
        <dbReference type="PIRSR" id="PIRSR001365-1"/>
    </source>
</evidence>
<dbReference type="GO" id="GO:0005737">
    <property type="term" value="C:cytoplasm"/>
    <property type="evidence" value="ECO:0007669"/>
    <property type="project" value="UniProtKB-SubCell"/>
</dbReference>
<dbReference type="CDD" id="cd00950">
    <property type="entry name" value="DHDPS"/>
    <property type="match status" value="1"/>
</dbReference>
<dbReference type="PANTHER" id="PTHR12128">
    <property type="entry name" value="DIHYDRODIPICOLINATE SYNTHASE"/>
    <property type="match status" value="1"/>
</dbReference>
<dbReference type="Gene3D" id="3.20.20.70">
    <property type="entry name" value="Aldolase class I"/>
    <property type="match status" value="1"/>
</dbReference>
<dbReference type="HAMAP" id="MF_00418">
    <property type="entry name" value="DapA"/>
    <property type="match status" value="1"/>
</dbReference>
<comment type="catalytic activity">
    <reaction evidence="11 12">
        <text>L-aspartate 4-semialdehyde + pyruvate = (2S,4S)-4-hydroxy-2,3,4,5-tetrahydrodipicolinate + H2O + H(+)</text>
        <dbReference type="Rhea" id="RHEA:34171"/>
        <dbReference type="ChEBI" id="CHEBI:15361"/>
        <dbReference type="ChEBI" id="CHEBI:15377"/>
        <dbReference type="ChEBI" id="CHEBI:15378"/>
        <dbReference type="ChEBI" id="CHEBI:67139"/>
        <dbReference type="ChEBI" id="CHEBI:537519"/>
        <dbReference type="EC" id="4.3.3.7"/>
    </reaction>
</comment>
<dbReference type="GO" id="GO:0009089">
    <property type="term" value="P:lysine biosynthetic process via diaminopimelate"/>
    <property type="evidence" value="ECO:0007669"/>
    <property type="project" value="UniProtKB-UniRule"/>
</dbReference>
<dbReference type="AlphaFoldDB" id="A0A4R7B9E8"/>
<dbReference type="InterPro" id="IPR005263">
    <property type="entry name" value="DapA"/>
</dbReference>
<dbReference type="NCBIfam" id="TIGR00674">
    <property type="entry name" value="dapA"/>
    <property type="match status" value="1"/>
</dbReference>
<comment type="function">
    <text evidence="1 12">Catalyzes the condensation of (S)-aspartate-beta-semialdehyde [(S)-ASA] and pyruvate to 4-hydroxy-tetrahydrodipicolinate (HTPA).</text>
</comment>
<keyword evidence="7 12" id="KW-0220">Diaminopimelate biosynthesis</keyword>
<feature type="active site" description="Proton donor/acceptor" evidence="12 14">
    <location>
        <position position="132"/>
    </location>
</feature>
<evidence type="ECO:0000256" key="1">
    <source>
        <dbReference type="ARBA" id="ARBA00003294"/>
    </source>
</evidence>
<protein>
    <recommendedName>
        <fullName evidence="4 12">4-hydroxy-tetrahydrodipicolinate synthase</fullName>
        <shortName evidence="12">HTPA synthase</shortName>
        <ecNumber evidence="4 12">4.3.3.7</ecNumber>
    </recommendedName>
</protein>
<dbReference type="UniPathway" id="UPA00034">
    <property type="reaction ID" value="UER00017"/>
</dbReference>
<feature type="site" description="Part of a proton relay during catalysis" evidence="12">
    <location>
        <position position="44"/>
    </location>
</feature>
<evidence type="ECO:0000256" key="15">
    <source>
        <dbReference type="PIRSR" id="PIRSR001365-2"/>
    </source>
</evidence>
<dbReference type="PRINTS" id="PR00146">
    <property type="entry name" value="DHPICSNTHASE"/>
</dbReference>
<evidence type="ECO:0000256" key="10">
    <source>
        <dbReference type="ARBA" id="ARBA00023270"/>
    </source>
</evidence>
<evidence type="ECO:0000256" key="13">
    <source>
        <dbReference type="PIRNR" id="PIRNR001365"/>
    </source>
</evidence>
<evidence type="ECO:0000256" key="12">
    <source>
        <dbReference type="HAMAP-Rule" id="MF_00418"/>
    </source>
</evidence>
<evidence type="ECO:0000256" key="9">
    <source>
        <dbReference type="ARBA" id="ARBA00023239"/>
    </source>
</evidence>
<dbReference type="Proteomes" id="UP000295611">
    <property type="component" value="Unassembled WGS sequence"/>
</dbReference>
<comment type="caution">
    <text evidence="16">The sequence shown here is derived from an EMBL/GenBank/DDBJ whole genome shotgun (WGS) entry which is preliminary data.</text>
</comment>
<comment type="pathway">
    <text evidence="2 12">Amino-acid biosynthesis; L-lysine biosynthesis via DAP pathway; (S)-tetrahydrodipicolinate from L-aspartate: step 3/4.</text>
</comment>
<evidence type="ECO:0000256" key="11">
    <source>
        <dbReference type="ARBA" id="ARBA00047836"/>
    </source>
</evidence>
<comment type="subcellular location">
    <subcellularLocation>
        <location evidence="12">Cytoplasm</location>
    </subcellularLocation>
</comment>
<keyword evidence="5 12" id="KW-0963">Cytoplasm</keyword>
<dbReference type="InterPro" id="IPR020624">
    <property type="entry name" value="Schiff_base-form_aldolases_CS"/>
</dbReference>
<dbReference type="GO" id="GO:0008840">
    <property type="term" value="F:4-hydroxy-tetrahydrodipicolinate synthase activity"/>
    <property type="evidence" value="ECO:0007669"/>
    <property type="project" value="UniProtKB-UniRule"/>
</dbReference>
<dbReference type="PANTHER" id="PTHR12128:SF66">
    <property type="entry name" value="4-HYDROXY-2-OXOGLUTARATE ALDOLASE, MITOCHONDRIAL"/>
    <property type="match status" value="1"/>
</dbReference>
<dbReference type="Pfam" id="PF00701">
    <property type="entry name" value="DHDPS"/>
    <property type="match status" value="1"/>
</dbReference>
<keyword evidence="6 12" id="KW-0028">Amino-acid biosynthesis</keyword>
<dbReference type="EC" id="4.3.3.7" evidence="4 12"/>
<dbReference type="RefSeq" id="WP_133678864.1">
    <property type="nucleotide sequence ID" value="NZ_SNZP01000003.1"/>
</dbReference>
<accession>A0A4R7B9E8</accession>
<evidence type="ECO:0000256" key="5">
    <source>
        <dbReference type="ARBA" id="ARBA00022490"/>
    </source>
</evidence>
<comment type="similarity">
    <text evidence="3 12 13">Belongs to the DapA family.</text>
</comment>
<keyword evidence="8 12" id="KW-0457">Lysine biosynthesis</keyword>
<reference evidence="16 17" key="1">
    <citation type="submission" date="2019-03" db="EMBL/GenBank/DDBJ databases">
        <title>Genomic Encyclopedia of Type Strains, Phase III (KMG-III): the genomes of soil and plant-associated and newly described type strains.</title>
        <authorList>
            <person name="Whitman W."/>
        </authorList>
    </citation>
    <scope>NUCLEOTIDE SEQUENCE [LARGE SCALE GENOMIC DNA]</scope>
    <source>
        <strain evidence="16 17">CECT 8976</strain>
    </source>
</reference>